<evidence type="ECO:0000256" key="7">
    <source>
        <dbReference type="ARBA" id="ARBA00022692"/>
    </source>
</evidence>
<dbReference type="InterPro" id="IPR018113">
    <property type="entry name" value="PTrfase_EIIB_Cys"/>
</dbReference>
<dbReference type="GO" id="GO:0016301">
    <property type="term" value="F:kinase activity"/>
    <property type="evidence" value="ECO:0007669"/>
    <property type="project" value="UniProtKB-KW"/>
</dbReference>
<sequence length="657" mass="69896">MKYEQLAKDIIENVGGKANIISVVHCVTRLRFQLRDEGKAKTDVLKNMEGIVTVMKSGGQYQVVIGNHVPDVYQAVMTIGDLHTSVPDEADSKKKGVFNQFIDVISSIFTPILGVLAATGMIKGLNALLVALGWLSNTSGTYQILNAIGDSLFYFFPIFLGYTASKKFGGNIFIGMAIGASLVYPALSGLTTSKPLYTLFAGTMFESPVHITFLGIPVILMSYASSVIPIIIAAYVGAKVEKMFKKLIPDVVKTFLVPFSTLLLVIPMTFIVIGPIATWAGQLLGQGTIWMYELSPVVAGLFIGGFWQVFVMFGLHWGLIPVSINNLTLMGADPVLALMFGASFAQIGAVLAVWLKTKQQKLKSLSIPAFISGIFGVTEPAIYGVTLPLKKPFIMSCIGGAIGGGVLGFAGSKIYMIGGFGIFGIPTYIDPKAGITMGFWGLIIAIVVSFVFGFILTYLFGFDKETTATTVDEAAATTVDEAAATTVDEAAATLKEMNRKEVGSQNEKNSITSPFEGKVIDLSSIKDAAFASGAIGKGVAIEPSIGKLFAPVSGTVSALFPTNHAIGIVTDYGAELLIHIGMDTVQLGGKHFSSHVAQGDRVEKGQLLIEFDIQGIQAAGYVVTTPVVITNTDKYDVVVAEANPIKIGENLIEVISK</sequence>
<dbReference type="GO" id="GO:0008982">
    <property type="term" value="F:protein-N(PI)-phosphohistidine-sugar phosphotransferase activity"/>
    <property type="evidence" value="ECO:0007669"/>
    <property type="project" value="InterPro"/>
</dbReference>
<feature type="active site" description="Phosphocysteine intermediate; for EIIB activity" evidence="12">
    <location>
        <position position="26"/>
    </location>
</feature>
<dbReference type="EC" id="2.7.1.191" evidence="17"/>
<dbReference type="CDD" id="cd00212">
    <property type="entry name" value="PTS_IIB_glc"/>
    <property type="match status" value="1"/>
</dbReference>
<dbReference type="AlphaFoldDB" id="A0A1G4EUB4"/>
<evidence type="ECO:0000256" key="6">
    <source>
        <dbReference type="ARBA" id="ARBA00022683"/>
    </source>
</evidence>
<proteinExistence type="predicted"/>
<feature type="transmembrane region" description="Helical" evidence="13">
    <location>
        <begin position="255"/>
        <end position="277"/>
    </location>
</feature>
<protein>
    <submittedName>
        <fullName evidence="17">Probable PTS system, beta-glucoside-specific enzyme II, ABC component</fullName>
        <ecNumber evidence="17">2.7.1.191</ecNumber>
    </submittedName>
</protein>
<dbReference type="FunFam" id="2.70.70.10:FF:000001">
    <property type="entry name" value="PTS system glucose-specific IIA component"/>
    <property type="match status" value="1"/>
</dbReference>
<evidence type="ECO:0000256" key="10">
    <source>
        <dbReference type="ARBA" id="ARBA00023136"/>
    </source>
</evidence>
<name>A0A1G4EUB4_BACMY</name>
<evidence type="ECO:0000256" key="13">
    <source>
        <dbReference type="SAM" id="Phobius"/>
    </source>
</evidence>
<organism evidence="17 18">
    <name type="scientific">Bacillus mycoides</name>
    <dbReference type="NCBI Taxonomy" id="1405"/>
    <lineage>
        <taxon>Bacteria</taxon>
        <taxon>Bacillati</taxon>
        <taxon>Bacillota</taxon>
        <taxon>Bacilli</taxon>
        <taxon>Bacillales</taxon>
        <taxon>Bacillaceae</taxon>
        <taxon>Bacillus</taxon>
        <taxon>Bacillus cereus group</taxon>
    </lineage>
</organism>
<dbReference type="PROSITE" id="PS01035">
    <property type="entry name" value="PTS_EIIB_TYPE_1_CYS"/>
    <property type="match status" value="1"/>
</dbReference>
<feature type="transmembrane region" description="Helical" evidence="13">
    <location>
        <begin position="401"/>
        <end position="425"/>
    </location>
</feature>
<dbReference type="GO" id="GO:0009401">
    <property type="term" value="P:phosphoenolpyruvate-dependent sugar phosphotransferase system"/>
    <property type="evidence" value="ECO:0007669"/>
    <property type="project" value="UniProtKB-KW"/>
</dbReference>
<reference evidence="17 18" key="1">
    <citation type="submission" date="2016-08" db="EMBL/GenBank/DDBJ databases">
        <authorList>
            <person name="Seilhamer J.J."/>
        </authorList>
    </citation>
    <scope>NUCLEOTIDE SEQUENCE [LARGE SCALE GENOMIC DNA]</scope>
    <source>
        <strain evidence="17 18">SDA_GO95</strain>
    </source>
</reference>
<evidence type="ECO:0000256" key="1">
    <source>
        <dbReference type="ARBA" id="ARBA00004651"/>
    </source>
</evidence>
<evidence type="ECO:0000256" key="5">
    <source>
        <dbReference type="ARBA" id="ARBA00022679"/>
    </source>
</evidence>
<keyword evidence="2" id="KW-0813">Transport</keyword>
<evidence type="ECO:0000256" key="3">
    <source>
        <dbReference type="ARBA" id="ARBA00022475"/>
    </source>
</evidence>
<dbReference type="NCBIfam" id="TIGR01995">
    <property type="entry name" value="PTS-II-ABC-beta"/>
    <property type="match status" value="1"/>
</dbReference>
<dbReference type="NCBIfam" id="TIGR00830">
    <property type="entry name" value="PTBA"/>
    <property type="match status" value="1"/>
</dbReference>
<keyword evidence="4" id="KW-0762">Sugar transport</keyword>
<feature type="transmembrane region" description="Helical" evidence="13">
    <location>
        <begin position="437"/>
        <end position="460"/>
    </location>
</feature>
<dbReference type="InterPro" id="IPR013013">
    <property type="entry name" value="PTS_EIIC_1"/>
</dbReference>
<feature type="domain" description="PTS EIIA type-1" evidence="14">
    <location>
        <begin position="527"/>
        <end position="631"/>
    </location>
</feature>
<feature type="transmembrane region" description="Helical" evidence="13">
    <location>
        <begin position="172"/>
        <end position="191"/>
    </location>
</feature>
<keyword evidence="7 13" id="KW-0812">Transmembrane</keyword>
<dbReference type="Pfam" id="PF00367">
    <property type="entry name" value="PTS_EIIB"/>
    <property type="match status" value="1"/>
</dbReference>
<feature type="transmembrane region" description="Helical" evidence="13">
    <location>
        <begin position="334"/>
        <end position="355"/>
    </location>
</feature>
<dbReference type="InterPro" id="IPR011297">
    <property type="entry name" value="PTS_IIABC_b_glu"/>
</dbReference>
<evidence type="ECO:0000256" key="2">
    <source>
        <dbReference type="ARBA" id="ARBA00022448"/>
    </source>
</evidence>
<evidence type="ECO:0000256" key="11">
    <source>
        <dbReference type="ARBA" id="ARBA00038632"/>
    </source>
</evidence>
<keyword evidence="10 13" id="KW-0472">Membrane</keyword>
<feature type="transmembrane region" description="Helical" evidence="13">
    <location>
        <begin position="142"/>
        <end position="160"/>
    </location>
</feature>
<dbReference type="GO" id="GO:0090589">
    <property type="term" value="F:protein-phosphocysteine-trehalose phosphotransferase system transporter activity"/>
    <property type="evidence" value="ECO:0007669"/>
    <property type="project" value="TreeGrafter"/>
</dbReference>
<comment type="subunit">
    <text evidence="11">Heterodimer with glycerol kinase (glpk).</text>
</comment>
<dbReference type="EMBL" id="FMAK01000054">
    <property type="protein sequence ID" value="SCB70757.1"/>
    <property type="molecule type" value="Genomic_DNA"/>
</dbReference>
<feature type="transmembrane region" description="Helical" evidence="13">
    <location>
        <begin position="367"/>
        <end position="389"/>
    </location>
</feature>
<comment type="subcellular location">
    <subcellularLocation>
        <location evidence="1">Cell membrane</location>
        <topology evidence="1">Multi-pass membrane protein</topology>
    </subcellularLocation>
</comment>
<feature type="transmembrane region" description="Helical" evidence="13">
    <location>
        <begin position="101"/>
        <end position="122"/>
    </location>
</feature>
<dbReference type="RefSeq" id="WP_088099602.1">
    <property type="nucleotide sequence ID" value="NZ_FMAK01000054.1"/>
</dbReference>
<evidence type="ECO:0000259" key="15">
    <source>
        <dbReference type="PROSITE" id="PS51098"/>
    </source>
</evidence>
<dbReference type="FunFam" id="3.30.1360.60:FF:000001">
    <property type="entry name" value="PTS system glucose-specific IIBC component PtsG"/>
    <property type="match status" value="1"/>
</dbReference>
<dbReference type="PROSITE" id="PS00371">
    <property type="entry name" value="PTS_EIIA_TYPE_1_HIS"/>
    <property type="match status" value="1"/>
</dbReference>
<evidence type="ECO:0000256" key="12">
    <source>
        <dbReference type="PROSITE-ProRule" id="PRU00421"/>
    </source>
</evidence>
<feature type="domain" description="PTS EIIB type-1" evidence="15">
    <location>
        <begin position="4"/>
        <end position="86"/>
    </location>
</feature>
<dbReference type="PROSITE" id="PS51093">
    <property type="entry name" value="PTS_EIIA_TYPE_1"/>
    <property type="match status" value="1"/>
</dbReference>
<dbReference type="SUPFAM" id="SSF51261">
    <property type="entry name" value="Duplicated hybrid motif"/>
    <property type="match status" value="1"/>
</dbReference>
<dbReference type="Pfam" id="PF00358">
    <property type="entry name" value="PTS_EIIA_1"/>
    <property type="match status" value="1"/>
</dbReference>
<dbReference type="InterPro" id="IPR001996">
    <property type="entry name" value="PTS_IIB_1"/>
</dbReference>
<dbReference type="GO" id="GO:0005886">
    <property type="term" value="C:plasma membrane"/>
    <property type="evidence" value="ECO:0007669"/>
    <property type="project" value="UniProtKB-SubCell"/>
</dbReference>
<dbReference type="InterPro" id="IPR036878">
    <property type="entry name" value="Glu_permease_IIB"/>
</dbReference>
<feature type="transmembrane region" description="Helical" evidence="13">
    <location>
        <begin position="211"/>
        <end position="235"/>
    </location>
</feature>
<dbReference type="InterPro" id="IPR050558">
    <property type="entry name" value="PTS_Sugar-Specific_Components"/>
</dbReference>
<dbReference type="Gene3D" id="3.30.1360.60">
    <property type="entry name" value="Glucose permease domain IIB"/>
    <property type="match status" value="1"/>
</dbReference>
<keyword evidence="8" id="KW-0418">Kinase</keyword>
<keyword evidence="9 13" id="KW-1133">Transmembrane helix</keyword>
<dbReference type="PROSITE" id="PS51103">
    <property type="entry name" value="PTS_EIIC_TYPE_1"/>
    <property type="match status" value="1"/>
</dbReference>
<keyword evidence="5 17" id="KW-0808">Transferase</keyword>
<evidence type="ECO:0000259" key="14">
    <source>
        <dbReference type="PROSITE" id="PS51093"/>
    </source>
</evidence>
<evidence type="ECO:0000256" key="8">
    <source>
        <dbReference type="ARBA" id="ARBA00022777"/>
    </source>
</evidence>
<keyword evidence="6" id="KW-0598">Phosphotransferase system</keyword>
<keyword evidence="3" id="KW-1003">Cell membrane</keyword>
<gene>
    <name evidence="17" type="ORF">BWGO95_04935</name>
</gene>
<evidence type="ECO:0000256" key="9">
    <source>
        <dbReference type="ARBA" id="ARBA00022989"/>
    </source>
</evidence>
<evidence type="ECO:0000259" key="16">
    <source>
        <dbReference type="PROSITE" id="PS51103"/>
    </source>
</evidence>
<dbReference type="InterPro" id="IPR003352">
    <property type="entry name" value="PTS_EIIC"/>
</dbReference>
<dbReference type="Gene3D" id="2.70.70.10">
    <property type="entry name" value="Glucose Permease (Domain IIA)"/>
    <property type="match status" value="1"/>
</dbReference>
<dbReference type="PROSITE" id="PS51098">
    <property type="entry name" value="PTS_EIIB_TYPE_1"/>
    <property type="match status" value="1"/>
</dbReference>
<dbReference type="PANTHER" id="PTHR30175:SF1">
    <property type="entry name" value="PTS SYSTEM ARBUTIN-, CELLOBIOSE-, AND SALICIN-SPECIFIC EIIBC COMPONENT-RELATED"/>
    <property type="match status" value="1"/>
</dbReference>
<dbReference type="InterPro" id="IPR001127">
    <property type="entry name" value="PTS_EIIA_1_perm"/>
</dbReference>
<dbReference type="PANTHER" id="PTHR30175">
    <property type="entry name" value="PHOSPHOTRANSFERASE SYSTEM TRANSPORT PROTEIN"/>
    <property type="match status" value="1"/>
</dbReference>
<dbReference type="SUPFAM" id="SSF55604">
    <property type="entry name" value="Glucose permease domain IIB"/>
    <property type="match status" value="1"/>
</dbReference>
<evidence type="ECO:0000313" key="17">
    <source>
        <dbReference type="EMBL" id="SCB70757.1"/>
    </source>
</evidence>
<accession>A0A1G4EUB4</accession>
<feature type="domain" description="PTS EIIC type-1" evidence="16">
    <location>
        <begin position="103"/>
        <end position="476"/>
    </location>
</feature>
<feature type="transmembrane region" description="Helical" evidence="13">
    <location>
        <begin position="297"/>
        <end position="322"/>
    </location>
</feature>
<dbReference type="Pfam" id="PF02378">
    <property type="entry name" value="PTS_EIIC"/>
    <property type="match status" value="1"/>
</dbReference>
<dbReference type="GO" id="GO:0015771">
    <property type="term" value="P:trehalose transport"/>
    <property type="evidence" value="ECO:0007669"/>
    <property type="project" value="TreeGrafter"/>
</dbReference>
<evidence type="ECO:0000256" key="4">
    <source>
        <dbReference type="ARBA" id="ARBA00022597"/>
    </source>
</evidence>
<dbReference type="Proteomes" id="UP000195696">
    <property type="component" value="Unassembled WGS sequence"/>
</dbReference>
<dbReference type="InterPro" id="IPR011055">
    <property type="entry name" value="Dup_hybrid_motif"/>
</dbReference>
<evidence type="ECO:0000313" key="18">
    <source>
        <dbReference type="Proteomes" id="UP000195696"/>
    </source>
</evidence>